<name>A0A6A2YQD1_HIBSY</name>
<evidence type="ECO:0000313" key="3">
    <source>
        <dbReference type="Proteomes" id="UP000436088"/>
    </source>
</evidence>
<evidence type="ECO:0000256" key="1">
    <source>
        <dbReference type="SAM" id="MobiDB-lite"/>
    </source>
</evidence>
<keyword evidence="3" id="KW-1185">Reference proteome</keyword>
<dbReference type="AlphaFoldDB" id="A0A6A2YQD1"/>
<dbReference type="EMBL" id="VEPZ02001303">
    <property type="protein sequence ID" value="KAE8681598.1"/>
    <property type="molecule type" value="Genomic_DNA"/>
</dbReference>
<feature type="compositionally biased region" description="Basic and acidic residues" evidence="1">
    <location>
        <begin position="141"/>
        <end position="158"/>
    </location>
</feature>
<reference evidence="2" key="1">
    <citation type="submission" date="2019-09" db="EMBL/GenBank/DDBJ databases">
        <title>Draft genome information of white flower Hibiscus syriacus.</title>
        <authorList>
            <person name="Kim Y.-M."/>
        </authorList>
    </citation>
    <scope>NUCLEOTIDE SEQUENCE [LARGE SCALE GENOMIC DNA]</scope>
    <source>
        <strain evidence="2">YM2019G1</strain>
    </source>
</reference>
<comment type="caution">
    <text evidence="2">The sequence shown here is derived from an EMBL/GenBank/DDBJ whole genome shotgun (WGS) entry which is preliminary data.</text>
</comment>
<feature type="region of interest" description="Disordered" evidence="1">
    <location>
        <begin position="131"/>
        <end position="158"/>
    </location>
</feature>
<dbReference type="Proteomes" id="UP000436088">
    <property type="component" value="Unassembled WGS sequence"/>
</dbReference>
<organism evidence="2 3">
    <name type="scientific">Hibiscus syriacus</name>
    <name type="common">Rose of Sharon</name>
    <dbReference type="NCBI Taxonomy" id="106335"/>
    <lineage>
        <taxon>Eukaryota</taxon>
        <taxon>Viridiplantae</taxon>
        <taxon>Streptophyta</taxon>
        <taxon>Embryophyta</taxon>
        <taxon>Tracheophyta</taxon>
        <taxon>Spermatophyta</taxon>
        <taxon>Magnoliopsida</taxon>
        <taxon>eudicotyledons</taxon>
        <taxon>Gunneridae</taxon>
        <taxon>Pentapetalae</taxon>
        <taxon>rosids</taxon>
        <taxon>malvids</taxon>
        <taxon>Malvales</taxon>
        <taxon>Malvaceae</taxon>
        <taxon>Malvoideae</taxon>
        <taxon>Hibiscus</taxon>
    </lineage>
</organism>
<accession>A0A6A2YQD1</accession>
<gene>
    <name evidence="2" type="ORF">F3Y22_tig00111311pilonHSYRG00060</name>
</gene>
<evidence type="ECO:0000313" key="2">
    <source>
        <dbReference type="EMBL" id="KAE8681598.1"/>
    </source>
</evidence>
<protein>
    <submittedName>
        <fullName evidence="2">Uncharacterized protein</fullName>
    </submittedName>
</protein>
<sequence length="158" mass="17003">MIDGARLRRVEPQPRLPFATPMKQTNRPGMQTPTLTFNIYPGVVQRLIESLANGSRSLAADTVRVEAVDSEVERTVAMVPEVVCIQCDGNVDSFGSIRATNIPVAELLGLPECRNIRGRLPDNAAMVDSCGKGGGGDEGEERQAVGGRDDHPVFEGML</sequence>
<proteinExistence type="predicted"/>